<evidence type="ECO:0000313" key="2">
    <source>
        <dbReference type="EMBL" id="WGH74684.1"/>
    </source>
</evidence>
<dbReference type="InterPro" id="IPR036188">
    <property type="entry name" value="FAD/NAD-bd_sf"/>
</dbReference>
<keyword evidence="3" id="KW-1185">Reference proteome</keyword>
<dbReference type="Proteomes" id="UP001232001">
    <property type="component" value="Chromosome"/>
</dbReference>
<dbReference type="EMBL" id="CP122539">
    <property type="protein sequence ID" value="WGH74684.1"/>
    <property type="molecule type" value="Genomic_DNA"/>
</dbReference>
<accession>A0ABY8L3U2</accession>
<evidence type="ECO:0000259" key="1">
    <source>
        <dbReference type="Pfam" id="PF07992"/>
    </source>
</evidence>
<dbReference type="RefSeq" id="WP_279650579.1">
    <property type="nucleotide sequence ID" value="NZ_CP122539.1"/>
</dbReference>
<evidence type="ECO:0000313" key="3">
    <source>
        <dbReference type="Proteomes" id="UP001232001"/>
    </source>
</evidence>
<name>A0ABY8L3U2_9FLAO</name>
<protein>
    <submittedName>
        <fullName evidence="2">FAD-dependent oxidoreductase</fullName>
    </submittedName>
</protein>
<reference evidence="2 3" key="1">
    <citation type="submission" date="2023-04" db="EMBL/GenBank/DDBJ databases">
        <title>Tenacibaculum tangerinum sp. nov., isolated from sea tidal flat of South Korea.</title>
        <authorList>
            <person name="Lee S.H."/>
            <person name="Kim J.-J."/>
        </authorList>
    </citation>
    <scope>NUCLEOTIDE SEQUENCE [LARGE SCALE GENOMIC DNA]</scope>
    <source>
        <strain evidence="2 3">GRR-S3-23</strain>
    </source>
</reference>
<dbReference type="Gene3D" id="3.50.50.60">
    <property type="entry name" value="FAD/NAD(P)-binding domain"/>
    <property type="match status" value="1"/>
</dbReference>
<dbReference type="InterPro" id="IPR023753">
    <property type="entry name" value="FAD/NAD-binding_dom"/>
</dbReference>
<feature type="domain" description="FAD/NAD(P)-binding" evidence="1">
    <location>
        <begin position="3"/>
        <end position="151"/>
    </location>
</feature>
<sequence length="204" mass="22534">MVYDVLIVGGGVSGMQCALVLGSALSKTYAKGKKIGIILHQRSSHLQDALFNNVLGLAPGTLGKDILVQGKKQLKQLYPKVVQIENEKVLAVLDENEGYKIVSNKEEYHSKKVVIALNYSKPFDIAGLEQYVERHIRANAMKDRIQLRNFNHLIKEGLYVCGTLAGWRSQFAIAAGSGASVATDILTIWNEHVPTKVHDKHKTE</sequence>
<proteinExistence type="predicted"/>
<dbReference type="SUPFAM" id="SSF51905">
    <property type="entry name" value="FAD/NAD(P)-binding domain"/>
    <property type="match status" value="1"/>
</dbReference>
<dbReference type="Pfam" id="PF07992">
    <property type="entry name" value="Pyr_redox_2"/>
    <property type="match status" value="1"/>
</dbReference>
<gene>
    <name evidence="2" type="ORF">P8625_11385</name>
</gene>
<organism evidence="2 3">
    <name type="scientific">Tenacibaculum tangerinum</name>
    <dbReference type="NCBI Taxonomy" id="3038772"/>
    <lineage>
        <taxon>Bacteria</taxon>
        <taxon>Pseudomonadati</taxon>
        <taxon>Bacteroidota</taxon>
        <taxon>Flavobacteriia</taxon>
        <taxon>Flavobacteriales</taxon>
        <taxon>Flavobacteriaceae</taxon>
        <taxon>Tenacibaculum</taxon>
    </lineage>
</organism>